<organism evidence="3 4">
    <name type="scientific">Rhizobium subbaraonis</name>
    <dbReference type="NCBI Taxonomy" id="908946"/>
    <lineage>
        <taxon>Bacteria</taxon>
        <taxon>Pseudomonadati</taxon>
        <taxon>Pseudomonadota</taxon>
        <taxon>Alphaproteobacteria</taxon>
        <taxon>Hyphomicrobiales</taxon>
        <taxon>Rhizobiaceae</taxon>
        <taxon>Rhizobium/Agrobacterium group</taxon>
        <taxon>Rhizobium</taxon>
    </lineage>
</organism>
<dbReference type="GO" id="GO:0004364">
    <property type="term" value="F:glutathione transferase activity"/>
    <property type="evidence" value="ECO:0007669"/>
    <property type="project" value="TreeGrafter"/>
</dbReference>
<dbReference type="SUPFAM" id="SSF52833">
    <property type="entry name" value="Thioredoxin-like"/>
    <property type="match status" value="1"/>
</dbReference>
<dbReference type="Gene3D" id="3.40.30.10">
    <property type="entry name" value="Glutaredoxin"/>
    <property type="match status" value="1"/>
</dbReference>
<dbReference type="OrthoDB" id="508035at2"/>
<feature type="domain" description="GST C-terminal" evidence="2">
    <location>
        <begin position="89"/>
        <end position="229"/>
    </location>
</feature>
<dbReference type="InterPro" id="IPR036249">
    <property type="entry name" value="Thioredoxin-like_sf"/>
</dbReference>
<keyword evidence="3" id="KW-0808">Transferase</keyword>
<dbReference type="PROSITE" id="PS50404">
    <property type="entry name" value="GST_NTER"/>
    <property type="match status" value="1"/>
</dbReference>
<dbReference type="PANTHER" id="PTHR43968:SF6">
    <property type="entry name" value="GLUTATHIONE S-TRANSFERASE OMEGA"/>
    <property type="match status" value="1"/>
</dbReference>
<dbReference type="CDD" id="cd03038">
    <property type="entry name" value="GST_N_etherase_LigE"/>
    <property type="match status" value="1"/>
</dbReference>
<dbReference type="RefSeq" id="WP_097139082.1">
    <property type="nucleotide sequence ID" value="NZ_OBQD01000006.1"/>
</dbReference>
<dbReference type="PANTHER" id="PTHR43968">
    <property type="match status" value="1"/>
</dbReference>
<dbReference type="EMBL" id="OBQD01000006">
    <property type="protein sequence ID" value="SOC39730.1"/>
    <property type="molecule type" value="Genomic_DNA"/>
</dbReference>
<reference evidence="3 4" key="1">
    <citation type="submission" date="2017-08" db="EMBL/GenBank/DDBJ databases">
        <authorList>
            <person name="de Groot N.N."/>
        </authorList>
    </citation>
    <scope>NUCLEOTIDE SEQUENCE [LARGE SCALE GENOMIC DNA]</scope>
    <source>
        <strain evidence="3 4">JC85</strain>
    </source>
</reference>
<dbReference type="InterPro" id="IPR004045">
    <property type="entry name" value="Glutathione_S-Trfase_N"/>
</dbReference>
<name>A0A285UCW8_9HYPH</name>
<dbReference type="CDD" id="cd03202">
    <property type="entry name" value="GST_C_etherase_LigE"/>
    <property type="match status" value="1"/>
</dbReference>
<dbReference type="Pfam" id="PF13417">
    <property type="entry name" value="GST_N_3"/>
    <property type="match status" value="1"/>
</dbReference>
<evidence type="ECO:0000259" key="2">
    <source>
        <dbReference type="PROSITE" id="PS50405"/>
    </source>
</evidence>
<gene>
    <name evidence="3" type="ORF">SAMN05892877_106164</name>
</gene>
<dbReference type="Proteomes" id="UP000219167">
    <property type="component" value="Unassembled WGS sequence"/>
</dbReference>
<dbReference type="AlphaFoldDB" id="A0A285UCW8"/>
<evidence type="ECO:0000313" key="3">
    <source>
        <dbReference type="EMBL" id="SOC39730.1"/>
    </source>
</evidence>
<dbReference type="GO" id="GO:0045174">
    <property type="term" value="F:glutathione dehydrogenase (ascorbate) activity"/>
    <property type="evidence" value="ECO:0007669"/>
    <property type="project" value="TreeGrafter"/>
</dbReference>
<dbReference type="InterPro" id="IPR054416">
    <property type="entry name" value="GST_UstS-like_C"/>
</dbReference>
<dbReference type="InterPro" id="IPR050983">
    <property type="entry name" value="GST_Omega/HSP26"/>
</dbReference>
<dbReference type="GO" id="GO:0005737">
    <property type="term" value="C:cytoplasm"/>
    <property type="evidence" value="ECO:0007669"/>
    <property type="project" value="TreeGrafter"/>
</dbReference>
<proteinExistence type="predicted"/>
<feature type="domain" description="GST N-terminal" evidence="1">
    <location>
        <begin position="8"/>
        <end position="84"/>
    </location>
</feature>
<dbReference type="Gene3D" id="1.20.1050.10">
    <property type="match status" value="1"/>
</dbReference>
<dbReference type="InterPro" id="IPR010987">
    <property type="entry name" value="Glutathione-S-Trfase_C-like"/>
</dbReference>
<dbReference type="Pfam" id="PF22041">
    <property type="entry name" value="GST_C_7"/>
    <property type="match status" value="1"/>
</dbReference>
<protein>
    <submittedName>
        <fullName evidence="3">Glutathione S-transferase</fullName>
    </submittedName>
</protein>
<dbReference type="PROSITE" id="PS50405">
    <property type="entry name" value="GST_CTER"/>
    <property type="match status" value="1"/>
</dbReference>
<evidence type="ECO:0000313" key="4">
    <source>
        <dbReference type="Proteomes" id="UP000219167"/>
    </source>
</evidence>
<dbReference type="InterPro" id="IPR036282">
    <property type="entry name" value="Glutathione-S-Trfase_C_sf"/>
</dbReference>
<accession>A0A285UCW8</accession>
<dbReference type="GO" id="GO:0006749">
    <property type="term" value="P:glutathione metabolic process"/>
    <property type="evidence" value="ECO:0007669"/>
    <property type="project" value="TreeGrafter"/>
</dbReference>
<sequence>MNIKLYALTGTDRNRPFSPHVWKVKLALAHKGLPYEVEAVGFTQIPKLEGGATKTVPVLRDGERLVIDSFAIALHLDEAYPDRPSLFKGEAGRALARFVEAWSQTTLHPAVTRIALLDIHDMLDAEDRRYFRESREARFGMPLETVAAARADEIRTFAGKLEPLRHMLKVQPFIGGDAPLFADYIVFGALQWLRITSRADVLAADDPVSLWFERCLDLHGGVGRSVRAA</sequence>
<evidence type="ECO:0000259" key="1">
    <source>
        <dbReference type="PROSITE" id="PS50404"/>
    </source>
</evidence>
<dbReference type="SUPFAM" id="SSF47616">
    <property type="entry name" value="GST C-terminal domain-like"/>
    <property type="match status" value="1"/>
</dbReference>
<keyword evidence="4" id="KW-1185">Reference proteome</keyword>